<protein>
    <recommendedName>
        <fullName evidence="3">Glycosyltransferase</fullName>
    </recommendedName>
</protein>
<dbReference type="AlphaFoldDB" id="A0A9Q5ZH56"/>
<evidence type="ECO:0000313" key="2">
    <source>
        <dbReference type="Proteomes" id="UP000222310"/>
    </source>
</evidence>
<organism evidence="1 2">
    <name type="scientific">Nostoc linckia z8</name>
    <dbReference type="NCBI Taxonomy" id="1628746"/>
    <lineage>
        <taxon>Bacteria</taxon>
        <taxon>Bacillati</taxon>
        <taxon>Cyanobacteriota</taxon>
        <taxon>Cyanophyceae</taxon>
        <taxon>Nostocales</taxon>
        <taxon>Nostocaceae</taxon>
        <taxon>Nostoc</taxon>
    </lineage>
</organism>
<sequence>MGVSIAINIFLVSSSKVLRSSKQRLIIFTRYPEPGKTKTRLIPVLGSVGAANLQRRMTEHTILQVKQLQKAIDISVEIWFSDGDLQLMQKWLGSDLVYQPQGEGDLGLRMARSLLQAFQSGAEKAIIIGTDCPGLNAEILATAFDKLRTFDLVLGPALDGGYYLIGLRQLIPELFANIEWGTANVFQKTVEIAQKVNLSYVNLVSLADVDRPEDLCIWQQSFVTEG</sequence>
<accession>A0A9Q5ZH56</accession>
<dbReference type="Pfam" id="PF09837">
    <property type="entry name" value="DUF2064"/>
    <property type="match status" value="1"/>
</dbReference>
<proteinExistence type="predicted"/>
<dbReference type="InterPro" id="IPR018641">
    <property type="entry name" value="Trfase_1_rSAM/seldom-assoc"/>
</dbReference>
<dbReference type="PANTHER" id="PTHR36529">
    <property type="entry name" value="SLL1095 PROTEIN"/>
    <property type="match status" value="1"/>
</dbReference>
<dbReference type="InterPro" id="IPR029044">
    <property type="entry name" value="Nucleotide-diphossugar_trans"/>
</dbReference>
<dbReference type="SUPFAM" id="SSF53448">
    <property type="entry name" value="Nucleotide-diphospho-sugar transferases"/>
    <property type="match status" value="1"/>
</dbReference>
<dbReference type="NCBIfam" id="TIGR04282">
    <property type="entry name" value="glyco_like_cofC"/>
    <property type="match status" value="1"/>
</dbReference>
<dbReference type="PANTHER" id="PTHR36529:SF1">
    <property type="entry name" value="GLYCOSYLTRANSFERASE"/>
    <property type="match status" value="1"/>
</dbReference>
<evidence type="ECO:0000313" key="1">
    <source>
        <dbReference type="EMBL" id="PHK07083.1"/>
    </source>
</evidence>
<gene>
    <name evidence="1" type="ORF">VF08_02145</name>
</gene>
<dbReference type="Gene3D" id="3.90.550.10">
    <property type="entry name" value="Spore Coat Polysaccharide Biosynthesis Protein SpsA, Chain A"/>
    <property type="match status" value="1"/>
</dbReference>
<dbReference type="GeneID" id="57091906"/>
<reference evidence="1 2" key="1">
    <citation type="submission" date="2015-02" db="EMBL/GenBank/DDBJ databases">
        <title>Nostoc linckia genome annotation.</title>
        <authorList>
            <person name="Zhou Z."/>
        </authorList>
    </citation>
    <scope>NUCLEOTIDE SEQUENCE [LARGE SCALE GENOMIC DNA]</scope>
    <source>
        <strain evidence="2">z8</strain>
    </source>
</reference>
<name>A0A9Q5ZH56_NOSLI</name>
<dbReference type="Proteomes" id="UP000222310">
    <property type="component" value="Unassembled WGS sequence"/>
</dbReference>
<dbReference type="RefSeq" id="WP_099067342.1">
    <property type="nucleotide sequence ID" value="NZ_LAHD01000003.1"/>
</dbReference>
<dbReference type="EMBL" id="LAHD01000003">
    <property type="protein sequence ID" value="PHK07083.1"/>
    <property type="molecule type" value="Genomic_DNA"/>
</dbReference>
<comment type="caution">
    <text evidence="1">The sequence shown here is derived from an EMBL/GenBank/DDBJ whole genome shotgun (WGS) entry which is preliminary data.</text>
</comment>
<evidence type="ECO:0008006" key="3">
    <source>
        <dbReference type="Google" id="ProtNLM"/>
    </source>
</evidence>